<organism evidence="2 3">
    <name type="scientific">Panacagrimonas perspica</name>
    <dbReference type="NCBI Taxonomy" id="381431"/>
    <lineage>
        <taxon>Bacteria</taxon>
        <taxon>Pseudomonadati</taxon>
        <taxon>Pseudomonadota</taxon>
        <taxon>Gammaproteobacteria</taxon>
        <taxon>Nevskiales</taxon>
        <taxon>Nevskiaceae</taxon>
        <taxon>Panacagrimonas</taxon>
    </lineage>
</organism>
<accession>A0A4R7NRR6</accession>
<evidence type="ECO:0000313" key="3">
    <source>
        <dbReference type="Proteomes" id="UP000295341"/>
    </source>
</evidence>
<dbReference type="AlphaFoldDB" id="A0A4R7NRR6"/>
<name>A0A4R7NRR6_9GAMM</name>
<evidence type="ECO:0000313" key="2">
    <source>
        <dbReference type="EMBL" id="TDU23251.1"/>
    </source>
</evidence>
<keyword evidence="3" id="KW-1185">Reference proteome</keyword>
<comment type="caution">
    <text evidence="2">The sequence shown here is derived from an EMBL/GenBank/DDBJ whole genome shotgun (WGS) entry which is preliminary data.</text>
</comment>
<sequence>MTMNTRSWWLRLLQVFPFVAGAAGAARADTLDLLITVVDEAKMPVVGLPMRVVFSDDEQPRAPGSGQRFVTDDKGRVRQTRELSLKQRRVELDIPFVRHKTEMFDIGVEPALGGTPLLYTLELDTFKVNTLISAQQVYRRGTDGRFSDPVNLDWEVTNPPNEYRVPPLDAKFNPIADVPPARLGRRALTLIPHPRVDGSRRWTLDLRLAVVPYRPEGMRQ</sequence>
<feature type="signal peptide" evidence="1">
    <location>
        <begin position="1"/>
        <end position="22"/>
    </location>
</feature>
<gene>
    <name evidence="2" type="ORF">DFR24_4774</name>
</gene>
<dbReference type="EMBL" id="SOBT01000013">
    <property type="protein sequence ID" value="TDU23251.1"/>
    <property type="molecule type" value="Genomic_DNA"/>
</dbReference>
<evidence type="ECO:0000256" key="1">
    <source>
        <dbReference type="SAM" id="SignalP"/>
    </source>
</evidence>
<proteinExistence type="predicted"/>
<protein>
    <recommendedName>
        <fullName evidence="4">Protein BatD</fullName>
    </recommendedName>
</protein>
<keyword evidence="1" id="KW-0732">Signal</keyword>
<evidence type="ECO:0008006" key="4">
    <source>
        <dbReference type="Google" id="ProtNLM"/>
    </source>
</evidence>
<feature type="chain" id="PRO_5020664669" description="Protein BatD" evidence="1">
    <location>
        <begin position="23"/>
        <end position="220"/>
    </location>
</feature>
<reference evidence="2 3" key="1">
    <citation type="submission" date="2019-03" db="EMBL/GenBank/DDBJ databases">
        <title>Genomic Encyclopedia of Type Strains, Phase IV (KMG-IV): sequencing the most valuable type-strain genomes for metagenomic binning, comparative biology and taxonomic classification.</title>
        <authorList>
            <person name="Goeker M."/>
        </authorList>
    </citation>
    <scope>NUCLEOTIDE SEQUENCE [LARGE SCALE GENOMIC DNA]</scope>
    <source>
        <strain evidence="2 3">DSM 26377</strain>
    </source>
</reference>
<dbReference type="Proteomes" id="UP000295341">
    <property type="component" value="Unassembled WGS sequence"/>
</dbReference>
<dbReference type="RefSeq" id="WP_133883921.1">
    <property type="nucleotide sequence ID" value="NZ_MWIN01000025.1"/>
</dbReference>